<evidence type="ECO:0008006" key="4">
    <source>
        <dbReference type="Google" id="ProtNLM"/>
    </source>
</evidence>
<dbReference type="Pfam" id="PF21565">
    <property type="entry name" value="Tsi1"/>
    <property type="match status" value="1"/>
</dbReference>
<sequence>MNTTIKTTSLVMTLSCILATQVHAASCKLESIPVTPLKPGQYETFHAKAKSVELRFHSDANNPEVDAFPEPPLQVLHSANQSQCGINSGIWVRKDVYLSQDEQVLVTHEFSGSNDFLMFYKTGDCSKLHELNVSASRWKITGNTISVQSMEGTMKNRRSRHYVLDASCIPANRQ</sequence>
<keyword evidence="1" id="KW-0732">Signal</keyword>
<feature type="signal peptide" evidence="1">
    <location>
        <begin position="1"/>
        <end position="24"/>
    </location>
</feature>
<protein>
    <recommendedName>
        <fullName evidence="4">Lipoprotein</fullName>
    </recommendedName>
</protein>
<dbReference type="InterPro" id="IPR049345">
    <property type="entry name" value="Tsi1"/>
</dbReference>
<organism evidence="2 3">
    <name type="scientific">Undibacterium umbellatum</name>
    <dbReference type="NCBI Taxonomy" id="2762300"/>
    <lineage>
        <taxon>Bacteria</taxon>
        <taxon>Pseudomonadati</taxon>
        <taxon>Pseudomonadota</taxon>
        <taxon>Betaproteobacteria</taxon>
        <taxon>Burkholderiales</taxon>
        <taxon>Oxalobacteraceae</taxon>
        <taxon>Undibacterium</taxon>
    </lineage>
</organism>
<gene>
    <name evidence="2" type="ORF">H8L47_26795</name>
</gene>
<reference evidence="2 3" key="1">
    <citation type="submission" date="2020-08" db="EMBL/GenBank/DDBJ databases">
        <title>Novel species isolated from subtropical streams in China.</title>
        <authorList>
            <person name="Lu H."/>
        </authorList>
    </citation>
    <scope>NUCLEOTIDE SEQUENCE [LARGE SCALE GENOMIC DNA]</scope>
    <source>
        <strain evidence="2 3">NL8W</strain>
    </source>
</reference>
<feature type="chain" id="PRO_5046779743" description="Lipoprotein" evidence="1">
    <location>
        <begin position="25"/>
        <end position="174"/>
    </location>
</feature>
<dbReference type="EMBL" id="JACOFX010000026">
    <property type="protein sequence ID" value="MBC3911186.1"/>
    <property type="molecule type" value="Genomic_DNA"/>
</dbReference>
<comment type="caution">
    <text evidence="2">The sequence shown here is derived from an EMBL/GenBank/DDBJ whole genome shotgun (WGS) entry which is preliminary data.</text>
</comment>
<name>A0ABR6ZHY5_9BURK</name>
<evidence type="ECO:0000313" key="3">
    <source>
        <dbReference type="Proteomes" id="UP000646911"/>
    </source>
</evidence>
<dbReference type="Proteomes" id="UP000646911">
    <property type="component" value="Unassembled WGS sequence"/>
</dbReference>
<accession>A0ABR6ZHY5</accession>
<dbReference type="Gene3D" id="2.40.128.650">
    <property type="match status" value="1"/>
</dbReference>
<evidence type="ECO:0000313" key="2">
    <source>
        <dbReference type="EMBL" id="MBC3911186.1"/>
    </source>
</evidence>
<evidence type="ECO:0000256" key="1">
    <source>
        <dbReference type="SAM" id="SignalP"/>
    </source>
</evidence>
<keyword evidence="3" id="KW-1185">Reference proteome</keyword>
<dbReference type="InterPro" id="IPR049346">
    <property type="entry name" value="Tsi1-like_sf"/>
</dbReference>
<dbReference type="RefSeq" id="WP_186956899.1">
    <property type="nucleotide sequence ID" value="NZ_JACOFX010000026.1"/>
</dbReference>
<proteinExistence type="predicted"/>